<evidence type="ECO:0000256" key="3">
    <source>
        <dbReference type="ARBA" id="ARBA00022475"/>
    </source>
</evidence>
<sequence>MSRLLTPDEIGIFSVSISLIGFAHILRDFGVGQYLIQSREIDLARMRAAFTVMLLTSWTIALGIYLVREPVAHFYDKPGMADVLGLIALNFLLIPFGAPIMSVLNRELLFGRIALVNLSNNAIQHAVTIACAFAGLSYMSLAWGSIAGMLSNVIILSLMRPQFALLRPTMNGLRNVMNFGYKFSANSLVLEFGNNAGDLIFGRTLGFSAVAYFSRSLAVLNLATGQVLRLVNSVFLPAFAAQIRSGKAPAELYAKSITPIVGITVPLLAFVGLMAEPLIDLMFGSQWEQAATLASILSVSAMLGAPFALIGTALVANGQVGLHLKLQVGIQCIRIPVLLLSIWLSLEETIVALVVASALFVYPQDVWMLKKAFNLSPRRLWAAVRSAYLLAPLSLLAPAVLRTLDVARAWNLPDMILLCACGALFGVSWLAAVFLIRHPLRDEVENLFTTVFSRRSAG</sequence>
<dbReference type="GO" id="GO:0005886">
    <property type="term" value="C:plasma membrane"/>
    <property type="evidence" value="ECO:0007669"/>
    <property type="project" value="UniProtKB-SubCell"/>
</dbReference>
<keyword evidence="6 7" id="KW-0472">Membrane</keyword>
<dbReference type="InterPro" id="IPR050833">
    <property type="entry name" value="Poly_Biosynth_Transport"/>
</dbReference>
<dbReference type="STRING" id="62928.azo3256"/>
<evidence type="ECO:0000256" key="6">
    <source>
        <dbReference type="ARBA" id="ARBA00023136"/>
    </source>
</evidence>
<feature type="transmembrane region" description="Helical" evidence="7">
    <location>
        <begin position="337"/>
        <end position="362"/>
    </location>
</feature>
<dbReference type="PANTHER" id="PTHR30250">
    <property type="entry name" value="PST FAMILY PREDICTED COLANIC ACID TRANSPORTER"/>
    <property type="match status" value="1"/>
</dbReference>
<feature type="transmembrane region" description="Helical" evidence="7">
    <location>
        <begin position="48"/>
        <end position="67"/>
    </location>
</feature>
<evidence type="ECO:0000313" key="9">
    <source>
        <dbReference type="Proteomes" id="UP000002588"/>
    </source>
</evidence>
<feature type="transmembrane region" description="Helical" evidence="7">
    <location>
        <begin position="12"/>
        <end position="36"/>
    </location>
</feature>
<evidence type="ECO:0000256" key="7">
    <source>
        <dbReference type="SAM" id="Phobius"/>
    </source>
</evidence>
<feature type="transmembrane region" description="Helical" evidence="7">
    <location>
        <begin position="382"/>
        <end position="404"/>
    </location>
</feature>
<feature type="transmembrane region" description="Helical" evidence="7">
    <location>
        <begin position="293"/>
        <end position="316"/>
    </location>
</feature>
<dbReference type="KEGG" id="azo:azo3256"/>
<evidence type="ECO:0000256" key="1">
    <source>
        <dbReference type="ARBA" id="ARBA00004651"/>
    </source>
</evidence>
<comment type="similarity">
    <text evidence="2">Belongs to the polysaccharide synthase family.</text>
</comment>
<reference evidence="8 9" key="1">
    <citation type="journal article" date="2006" name="Nat. Biotechnol.">
        <title>Complete genome of the mutualistic, N2-fixing grass endophyte Azoarcus sp. strain BH72.</title>
        <authorList>
            <person name="Krause A."/>
            <person name="Ramakumar A."/>
            <person name="Bartels D."/>
            <person name="Battistoni F."/>
            <person name="Bekel T."/>
            <person name="Boch J."/>
            <person name="Boehm M."/>
            <person name="Friedrich F."/>
            <person name="Hurek T."/>
            <person name="Krause L."/>
            <person name="Linke B."/>
            <person name="McHardy A.C."/>
            <person name="Sarkar A."/>
            <person name="Schneiker S."/>
            <person name="Syed A.A."/>
            <person name="Thauer R."/>
            <person name="Vorhoelter F.-J."/>
            <person name="Weidner S."/>
            <person name="Puehler A."/>
            <person name="Reinhold-Hurek B."/>
            <person name="Kaiser O."/>
            <person name="Goesmann A."/>
        </authorList>
    </citation>
    <scope>NUCLEOTIDE SEQUENCE [LARGE SCALE GENOMIC DNA]</scope>
    <source>
        <strain evidence="8 9">BH72</strain>
    </source>
</reference>
<evidence type="ECO:0000256" key="2">
    <source>
        <dbReference type="ARBA" id="ARBA00007430"/>
    </source>
</evidence>
<gene>
    <name evidence="8" type="ordered locus">azo3256</name>
</gene>
<name>A1KAL6_AZOSB</name>
<accession>A1KAL6</accession>
<dbReference type="AlphaFoldDB" id="A1KAL6"/>
<evidence type="ECO:0000256" key="5">
    <source>
        <dbReference type="ARBA" id="ARBA00022989"/>
    </source>
</evidence>
<keyword evidence="4 7" id="KW-0812">Transmembrane</keyword>
<keyword evidence="3" id="KW-1003">Cell membrane</keyword>
<dbReference type="Proteomes" id="UP000002588">
    <property type="component" value="Chromosome"/>
</dbReference>
<dbReference type="EMBL" id="AM406670">
    <property type="protein sequence ID" value="CAL95872.1"/>
    <property type="molecule type" value="Genomic_DNA"/>
</dbReference>
<feature type="transmembrane region" description="Helical" evidence="7">
    <location>
        <begin position="416"/>
        <end position="436"/>
    </location>
</feature>
<proteinExistence type="inferred from homology"/>
<feature type="transmembrane region" description="Helical" evidence="7">
    <location>
        <begin position="79"/>
        <end position="101"/>
    </location>
</feature>
<keyword evidence="9" id="KW-1185">Reference proteome</keyword>
<dbReference type="PANTHER" id="PTHR30250:SF10">
    <property type="entry name" value="LIPOPOLYSACCHARIDE BIOSYNTHESIS PROTEIN WZXC"/>
    <property type="match status" value="1"/>
</dbReference>
<dbReference type="eggNOG" id="COG2244">
    <property type="taxonomic scope" value="Bacteria"/>
</dbReference>
<evidence type="ECO:0000313" key="8">
    <source>
        <dbReference type="EMBL" id="CAL95872.1"/>
    </source>
</evidence>
<evidence type="ECO:0000256" key="4">
    <source>
        <dbReference type="ARBA" id="ARBA00022692"/>
    </source>
</evidence>
<dbReference type="Pfam" id="PF13440">
    <property type="entry name" value="Polysacc_synt_3"/>
    <property type="match status" value="1"/>
</dbReference>
<organism evidence="8 9">
    <name type="scientific">Azoarcus sp. (strain BH72)</name>
    <dbReference type="NCBI Taxonomy" id="418699"/>
    <lineage>
        <taxon>Bacteria</taxon>
        <taxon>Pseudomonadati</taxon>
        <taxon>Pseudomonadota</taxon>
        <taxon>Betaproteobacteria</taxon>
        <taxon>Rhodocyclales</taxon>
        <taxon>Zoogloeaceae</taxon>
        <taxon>Azoarcus</taxon>
    </lineage>
</organism>
<protein>
    <submittedName>
        <fullName evidence="8">Conserved hypotheitcal polysaccharide biosynthesis protein</fullName>
    </submittedName>
</protein>
<dbReference type="HOGENOM" id="CLU_026911_4_0_4"/>
<comment type="subcellular location">
    <subcellularLocation>
        <location evidence="1">Cell membrane</location>
        <topology evidence="1">Multi-pass membrane protein</topology>
    </subcellularLocation>
</comment>
<feature type="transmembrane region" description="Helical" evidence="7">
    <location>
        <begin position="252"/>
        <end position="273"/>
    </location>
</feature>
<keyword evidence="5 7" id="KW-1133">Transmembrane helix</keyword>